<dbReference type="EMBL" id="DUZY01000001">
    <property type="protein sequence ID" value="DAD20403.1"/>
    <property type="molecule type" value="Genomic_DNA"/>
</dbReference>
<sequence>MNGDTDQVSATSTKTPRRKKSAEFCDAVVDQSTLAEKRFDRLVKAINGL</sequence>
<feature type="compositionally biased region" description="Polar residues" evidence="1">
    <location>
        <begin position="1"/>
        <end position="14"/>
    </location>
</feature>
<protein>
    <submittedName>
        <fullName evidence="2">Uncharacterized protein</fullName>
    </submittedName>
</protein>
<name>A0A822XL02_NELNU</name>
<comment type="caution">
    <text evidence="2">The sequence shown here is derived from an EMBL/GenBank/DDBJ whole genome shotgun (WGS) entry which is preliminary data.</text>
</comment>
<evidence type="ECO:0000256" key="1">
    <source>
        <dbReference type="SAM" id="MobiDB-lite"/>
    </source>
</evidence>
<accession>A0A822XL02</accession>
<organism evidence="2 3">
    <name type="scientific">Nelumbo nucifera</name>
    <name type="common">Sacred lotus</name>
    <dbReference type="NCBI Taxonomy" id="4432"/>
    <lineage>
        <taxon>Eukaryota</taxon>
        <taxon>Viridiplantae</taxon>
        <taxon>Streptophyta</taxon>
        <taxon>Embryophyta</taxon>
        <taxon>Tracheophyta</taxon>
        <taxon>Spermatophyta</taxon>
        <taxon>Magnoliopsida</taxon>
        <taxon>Proteales</taxon>
        <taxon>Nelumbonaceae</taxon>
        <taxon>Nelumbo</taxon>
    </lineage>
</organism>
<feature type="region of interest" description="Disordered" evidence="1">
    <location>
        <begin position="1"/>
        <end position="22"/>
    </location>
</feature>
<evidence type="ECO:0000313" key="2">
    <source>
        <dbReference type="EMBL" id="DAD20403.1"/>
    </source>
</evidence>
<dbReference type="AlphaFoldDB" id="A0A822XL02"/>
<reference evidence="2 3" key="1">
    <citation type="journal article" date="2020" name="Mol. Biol. Evol.">
        <title>Distinct Expression and Methylation Patterns for Genes with Different Fates following a Single Whole-Genome Duplication in Flowering Plants.</title>
        <authorList>
            <person name="Shi T."/>
            <person name="Rahmani R.S."/>
            <person name="Gugger P.F."/>
            <person name="Wang M."/>
            <person name="Li H."/>
            <person name="Zhang Y."/>
            <person name="Li Z."/>
            <person name="Wang Q."/>
            <person name="Van de Peer Y."/>
            <person name="Marchal K."/>
            <person name="Chen J."/>
        </authorList>
    </citation>
    <scope>NUCLEOTIDE SEQUENCE [LARGE SCALE GENOMIC DNA]</scope>
    <source>
        <tissue evidence="2">Leaf</tissue>
    </source>
</reference>
<keyword evidence="3" id="KW-1185">Reference proteome</keyword>
<evidence type="ECO:0000313" key="3">
    <source>
        <dbReference type="Proteomes" id="UP000607653"/>
    </source>
</evidence>
<gene>
    <name evidence="2" type="ORF">HUJ06_021866</name>
</gene>
<proteinExistence type="predicted"/>
<dbReference type="Proteomes" id="UP000607653">
    <property type="component" value="Unassembled WGS sequence"/>
</dbReference>